<keyword evidence="1" id="KW-0812">Transmembrane</keyword>
<keyword evidence="1" id="KW-1133">Transmembrane helix</keyword>
<name>C8Z5F2_YEAS8</name>
<keyword evidence="1" id="KW-0472">Membrane</keyword>
<protein>
    <submittedName>
        <fullName evidence="2">Bud26p</fullName>
    </submittedName>
</protein>
<feature type="transmembrane region" description="Helical" evidence="1">
    <location>
        <begin position="23"/>
        <end position="42"/>
    </location>
</feature>
<dbReference type="HOGENOM" id="CLU_2374385_0_0_1"/>
<feature type="transmembrane region" description="Helical" evidence="1">
    <location>
        <begin position="68"/>
        <end position="89"/>
    </location>
</feature>
<reference evidence="2 3" key="1">
    <citation type="journal article" date="2009" name="Proc. Natl. Acad. Sci. U.S.A.">
        <title>Eukaryote-to-eukaryote gene transfer events revealed by the genome sequence of the wine yeast Saccharomyces cerevisiae EC1118.</title>
        <authorList>
            <person name="Novo M."/>
            <person name="Bigey F."/>
            <person name="Beyne E."/>
            <person name="Galeote V."/>
            <person name="Gavory F."/>
            <person name="Mallet S."/>
            <person name="Cambot B."/>
            <person name="Legras J.L."/>
            <person name="Wincker P."/>
            <person name="Casaregola S."/>
            <person name="Dequin S."/>
        </authorList>
    </citation>
    <scope>NUCLEOTIDE SEQUENCE [LARGE SCALE GENOMIC DNA]</scope>
    <source>
        <strain evidence="3">Lalvin EC1118 / Prise de mousse</strain>
    </source>
</reference>
<dbReference type="AlphaFoldDB" id="C8Z5F2"/>
<organism evidence="2 3">
    <name type="scientific">Saccharomyces cerevisiae (strain Lalvin EC1118 / Prise de mousse)</name>
    <name type="common">Baker's yeast</name>
    <dbReference type="NCBI Taxonomy" id="643680"/>
    <lineage>
        <taxon>Eukaryota</taxon>
        <taxon>Fungi</taxon>
        <taxon>Dikarya</taxon>
        <taxon>Ascomycota</taxon>
        <taxon>Saccharomycotina</taxon>
        <taxon>Saccharomycetes</taxon>
        <taxon>Saccharomycetales</taxon>
        <taxon>Saccharomycetaceae</taxon>
        <taxon>Saccharomyces</taxon>
    </lineage>
</organism>
<proteinExistence type="predicted"/>
<gene>
    <name evidence="2" type="ORF">EC1118_1D0_5149g</name>
</gene>
<evidence type="ECO:0000256" key="1">
    <source>
        <dbReference type="SAM" id="Phobius"/>
    </source>
</evidence>
<accession>C8Z5F2</accession>
<dbReference type="EMBL" id="FN393063">
    <property type="protein sequence ID" value="CAY78741.1"/>
    <property type="molecule type" value="Genomic_DNA"/>
</dbReference>
<dbReference type="Proteomes" id="UP000000286">
    <property type="component" value="Chromosome IV"/>
</dbReference>
<dbReference type="SMR" id="C8Z5F2"/>
<evidence type="ECO:0000313" key="2">
    <source>
        <dbReference type="EMBL" id="CAY78741.1"/>
    </source>
</evidence>
<sequence>MILIFFAYISRRETVSQRQTSTIVYNITLMFSTLRCALKILAQIKKRLQQTSSNHENKKYEEVIKDHVGVKIQNIICLLAFVLVVYYQMRCKKMT</sequence>
<evidence type="ECO:0000313" key="3">
    <source>
        <dbReference type="Proteomes" id="UP000000286"/>
    </source>
</evidence>